<organism evidence="1 2">
    <name type="scientific">Myceligenerans indicum</name>
    <dbReference type="NCBI Taxonomy" id="2593663"/>
    <lineage>
        <taxon>Bacteria</taxon>
        <taxon>Bacillati</taxon>
        <taxon>Actinomycetota</taxon>
        <taxon>Actinomycetes</taxon>
        <taxon>Micrococcales</taxon>
        <taxon>Promicromonosporaceae</taxon>
        <taxon>Myceligenerans</taxon>
    </lineage>
</organism>
<comment type="caution">
    <text evidence="1">The sequence shown here is derived from an EMBL/GenBank/DDBJ whole genome shotgun (WGS) entry which is preliminary data.</text>
</comment>
<proteinExistence type="predicted"/>
<dbReference type="EMBL" id="JABBYC010000022">
    <property type="protein sequence ID" value="MBL0887168.1"/>
    <property type="molecule type" value="Genomic_DNA"/>
</dbReference>
<keyword evidence="2" id="KW-1185">Reference proteome</keyword>
<dbReference type="Proteomes" id="UP000675409">
    <property type="component" value="Unassembled WGS sequence"/>
</dbReference>
<evidence type="ECO:0000313" key="1">
    <source>
        <dbReference type="EMBL" id="MBL0887168.1"/>
    </source>
</evidence>
<dbReference type="Pfam" id="PF09234">
    <property type="entry name" value="DUF1963"/>
    <property type="match status" value="1"/>
</dbReference>
<evidence type="ECO:0000313" key="2">
    <source>
        <dbReference type="Proteomes" id="UP000675409"/>
    </source>
</evidence>
<sequence>MTFTGARGERERLEAVAHEHLDQRTAATWVSLLRPAARLVPARPEDRVVARLGGNPCLPDDVAWPVWDGVGPLSFLGELDLTALRASGVDAGIRLPGDGRLAFFYYKQPADGPWHSPPVRGDDPRSWPGSRVLQLPPDGTERSVPDDGWIHAEQVLTARQRLTPVAPEHHRLRQALGLPLDTSLADTEHPIAAEAFREAVWDAMNGHGHQVGGWAADPVEGVPEYEIATGQLRHMDQPWRLSDQAVHGEAEHWTLLFQVESDCNDEYLWAETAQLYWYARYRDLDRGELGALRYTWQCA</sequence>
<dbReference type="InterPro" id="IPR015315">
    <property type="entry name" value="DUF1963"/>
</dbReference>
<gene>
    <name evidence="1" type="ORF">HGK34_12910</name>
</gene>
<dbReference type="RefSeq" id="WP_201847925.1">
    <property type="nucleotide sequence ID" value="NZ_JABBYC010000022.1"/>
</dbReference>
<dbReference type="SUPFAM" id="SSF103032">
    <property type="entry name" value="Hypothetical protein YwqG"/>
    <property type="match status" value="1"/>
</dbReference>
<dbReference type="Gene3D" id="2.30.320.10">
    <property type="entry name" value="YwqG-like"/>
    <property type="match status" value="1"/>
</dbReference>
<reference evidence="1 2" key="1">
    <citation type="journal article" date="2021" name="Arch. Microbiol.">
        <title>Myceligenerans indicum sp. nov., an actinobacterium isolated from mangrove sediment of Sundarbans, India.</title>
        <authorList>
            <person name="Asha K."/>
            <person name="Bhadury P."/>
        </authorList>
    </citation>
    <scope>NUCLEOTIDE SEQUENCE [LARGE SCALE GENOMIC DNA]</scope>
    <source>
        <strain evidence="1 2">I2</strain>
    </source>
</reference>
<protein>
    <submittedName>
        <fullName evidence="1">DUF1963 domain-containing protein</fullName>
    </submittedName>
</protein>
<dbReference type="InterPro" id="IPR035948">
    <property type="entry name" value="YwqG-like_sf"/>
</dbReference>
<name>A0ABS1LLW9_9MICO</name>
<accession>A0ABS1LLW9</accession>